<dbReference type="RefSeq" id="WP_072967923.1">
    <property type="nucleotide sequence ID" value="NZ_FQUR01000009.1"/>
</dbReference>
<feature type="binding site" evidence="9">
    <location>
        <position position="450"/>
    </location>
    <ligand>
        <name>substrate</name>
        <note>ligand shared between dimeric partners</note>
    </ligand>
</feature>
<feature type="binding site" evidence="9">
    <location>
        <position position="444"/>
    </location>
    <ligand>
        <name>substrate</name>
        <note>ligand shared between dimeric partners</note>
    </ligand>
</feature>
<keyword evidence="5 11" id="KW-0311">Gluconate utilization</keyword>
<feature type="binding site" description="in other chain" evidence="9">
    <location>
        <position position="259"/>
    </location>
    <ligand>
        <name>substrate</name>
        <note>ligand shared between dimeric partners</note>
    </ligand>
</feature>
<dbReference type="InterPro" id="IPR013328">
    <property type="entry name" value="6PGD_dom2"/>
</dbReference>
<dbReference type="Pfam" id="PF00393">
    <property type="entry name" value="6PGD"/>
    <property type="match status" value="1"/>
</dbReference>
<dbReference type="PANTHER" id="PTHR11811">
    <property type="entry name" value="6-PHOSPHOGLUCONATE DEHYDROGENASE"/>
    <property type="match status" value="1"/>
</dbReference>
<dbReference type="GO" id="GO:0006098">
    <property type="term" value="P:pentose-phosphate shunt"/>
    <property type="evidence" value="ECO:0007669"/>
    <property type="project" value="UniProtKB-UniPathway"/>
</dbReference>
<dbReference type="NCBIfam" id="TIGR00873">
    <property type="entry name" value="gnd"/>
    <property type="match status" value="1"/>
</dbReference>
<feature type="binding site" evidence="10">
    <location>
        <begin position="8"/>
        <end position="13"/>
    </location>
    <ligand>
        <name>NADP(+)</name>
        <dbReference type="ChEBI" id="CHEBI:58349"/>
    </ligand>
</feature>
<sequence length="468" mass="53128">MNEIGLIGLAVMGQNLALNIARKGYSVSVFNRTPEKTQEFMQNKVKDEQIKPYYDTKSFVESLKRPRKIILMVKAGKPVDDVIEELLPYLDKGDLIIDGGNSYFKDTSRRIKKLEEKGILYLGMGVSGGESGALHGPSLMPGGTYEAYEMVKDVLLKIAAQTESGPCCTYVGNDSSGHFVKMVHNGIEYAIMQAIAEVYDVLRKVLKLSPEEIGEIFEKWNNGELNSFLMEISYKIMRYKDEETGKHLVDLILDEAEQKGTGKWTSQTALDLGIPTPSLNLAVEARSLSFFKEERVQLAKRVTKIYPEIDIDKEKIIKDLENALLFSVFTSFSQGLWVISEASKVFEYNIDLSEVLRIWKGGCIIRAKILDFLRDIIKENKENVNLLNSEKALSFLMNKIDSIKYITNLAKDFYLPTLVLNSSLDYFLSMIEKNLPANLIQAQRDFFGAHTYRRIDKEGIFHTEWEAN</sequence>
<evidence type="ECO:0000256" key="6">
    <source>
        <dbReference type="ARBA" id="ARBA00023126"/>
    </source>
</evidence>
<dbReference type="GO" id="GO:0004616">
    <property type="term" value="F:phosphogluconate dehydrogenase (decarboxylating) activity"/>
    <property type="evidence" value="ECO:0007669"/>
    <property type="project" value="UniProtKB-EC"/>
</dbReference>
<comment type="pathway">
    <text evidence="7 11">Carbohydrate degradation; pentose phosphate pathway; D-ribulose 5-phosphate from D-glucose 6-phosphate (oxidative stage): step 3/3.</text>
</comment>
<dbReference type="PIRSF" id="PIRSF000109">
    <property type="entry name" value="6PGD"/>
    <property type="match status" value="1"/>
</dbReference>
<dbReference type="GO" id="GO:0050661">
    <property type="term" value="F:NADP binding"/>
    <property type="evidence" value="ECO:0007669"/>
    <property type="project" value="InterPro"/>
</dbReference>
<protein>
    <recommendedName>
        <fullName evidence="7 11">6-phosphogluconate dehydrogenase, decarboxylating</fullName>
        <ecNumber evidence="7 11">1.1.1.44</ecNumber>
    </recommendedName>
</protein>
<evidence type="ECO:0000256" key="11">
    <source>
        <dbReference type="RuleBase" id="RU000485"/>
    </source>
</evidence>
<dbReference type="GO" id="GO:0019521">
    <property type="term" value="P:D-gluconate metabolic process"/>
    <property type="evidence" value="ECO:0007669"/>
    <property type="project" value="UniProtKB-KW"/>
</dbReference>
<feature type="binding site" description="in other chain" evidence="9">
    <location>
        <begin position="127"/>
        <end position="129"/>
    </location>
    <ligand>
        <name>substrate</name>
        <note>ligand shared between dimeric partners</note>
    </ligand>
</feature>
<evidence type="ECO:0000313" key="13">
    <source>
        <dbReference type="EMBL" id="SHE71728.1"/>
    </source>
</evidence>
<evidence type="ECO:0000256" key="2">
    <source>
        <dbReference type="ARBA" id="ARBA00011738"/>
    </source>
</evidence>
<dbReference type="InterPro" id="IPR006113">
    <property type="entry name" value="6PGDH_Gnd/GntZ"/>
</dbReference>
<dbReference type="FunFam" id="1.20.5.320:FF:000001">
    <property type="entry name" value="6-phosphogluconate dehydrogenase, decarboxylating"/>
    <property type="match status" value="1"/>
</dbReference>
<feature type="binding site" evidence="10">
    <location>
        <begin position="73"/>
        <end position="75"/>
    </location>
    <ligand>
        <name>NADP(+)</name>
        <dbReference type="ChEBI" id="CHEBI:58349"/>
    </ligand>
</feature>
<dbReference type="EC" id="1.1.1.44" evidence="7 11"/>
<dbReference type="Pfam" id="PF03446">
    <property type="entry name" value="NAD_binding_2"/>
    <property type="match status" value="1"/>
</dbReference>
<organism evidence="13 14">
    <name type="scientific">Thermoanaerobacter uzonensis DSM 18761</name>
    <dbReference type="NCBI Taxonomy" id="1123369"/>
    <lineage>
        <taxon>Bacteria</taxon>
        <taxon>Bacillati</taxon>
        <taxon>Bacillota</taxon>
        <taxon>Clostridia</taxon>
        <taxon>Thermoanaerobacterales</taxon>
        <taxon>Thermoanaerobacteraceae</taxon>
        <taxon>Thermoanaerobacter</taxon>
    </lineage>
</organism>
<keyword evidence="4 7" id="KW-0560">Oxidoreductase</keyword>
<dbReference type="SUPFAM" id="SSF51735">
    <property type="entry name" value="NAD(P)-binding Rossmann-fold domains"/>
    <property type="match status" value="1"/>
</dbReference>
<dbReference type="InterPro" id="IPR036291">
    <property type="entry name" value="NAD(P)-bd_dom_sf"/>
</dbReference>
<dbReference type="PRINTS" id="PR00076">
    <property type="entry name" value="6PGDHDRGNASE"/>
</dbReference>
<feature type="domain" description="6-phosphogluconate dehydrogenase C-terminal" evidence="12">
    <location>
        <begin position="177"/>
        <end position="466"/>
    </location>
</feature>
<evidence type="ECO:0000313" key="14">
    <source>
        <dbReference type="Proteomes" id="UP000184127"/>
    </source>
</evidence>
<evidence type="ECO:0000256" key="1">
    <source>
        <dbReference type="ARBA" id="ARBA00008419"/>
    </source>
</evidence>
<feature type="binding site" description="in other chain" evidence="9">
    <location>
        <position position="286"/>
    </location>
    <ligand>
        <name>substrate</name>
        <note>ligand shared between dimeric partners</note>
    </ligand>
</feature>
<comment type="similarity">
    <text evidence="1 7 11">Belongs to the 6-phosphogluconate dehydrogenase family.</text>
</comment>
<dbReference type="Proteomes" id="UP000184127">
    <property type="component" value="Unassembled WGS sequence"/>
</dbReference>
<dbReference type="Gene3D" id="3.40.50.720">
    <property type="entry name" value="NAD(P)-binding Rossmann-like Domain"/>
    <property type="match status" value="1"/>
</dbReference>
<feature type="binding site" evidence="10">
    <location>
        <begin position="31"/>
        <end position="33"/>
    </location>
    <ligand>
        <name>NADP(+)</name>
        <dbReference type="ChEBI" id="CHEBI:58349"/>
    </ligand>
</feature>
<dbReference type="Gene3D" id="1.10.1040.10">
    <property type="entry name" value="N-(1-d-carboxylethyl)-l-norvaline Dehydrogenase, domain 2"/>
    <property type="match status" value="1"/>
</dbReference>
<dbReference type="FunFam" id="3.40.50.720:FF:000007">
    <property type="entry name" value="6-phosphogluconate dehydrogenase, decarboxylating"/>
    <property type="match status" value="1"/>
</dbReference>
<feature type="binding site" description="in other chain" evidence="9">
    <location>
        <position position="101"/>
    </location>
    <ligand>
        <name>substrate</name>
        <note>ligand shared between dimeric partners</note>
    </ligand>
</feature>
<evidence type="ECO:0000256" key="3">
    <source>
        <dbReference type="ARBA" id="ARBA00022857"/>
    </source>
</evidence>
<feature type="binding site" evidence="10">
    <location>
        <position position="101"/>
    </location>
    <ligand>
        <name>NADP(+)</name>
        <dbReference type="ChEBI" id="CHEBI:58349"/>
    </ligand>
</feature>
<proteinExistence type="inferred from homology"/>
<dbReference type="PROSITE" id="PS00461">
    <property type="entry name" value="6PGD"/>
    <property type="match status" value="1"/>
</dbReference>
<keyword evidence="6 7" id="KW-0570">Pentose shunt</keyword>
<dbReference type="Gene3D" id="1.20.5.320">
    <property type="entry name" value="6-Phosphogluconate Dehydrogenase, domain 3"/>
    <property type="match status" value="1"/>
</dbReference>
<evidence type="ECO:0000256" key="5">
    <source>
        <dbReference type="ARBA" id="ARBA00023064"/>
    </source>
</evidence>
<keyword evidence="3 7" id="KW-0521">NADP</keyword>
<evidence type="ECO:0000256" key="7">
    <source>
        <dbReference type="PIRNR" id="PIRNR000109"/>
    </source>
</evidence>
<evidence type="ECO:0000256" key="4">
    <source>
        <dbReference type="ARBA" id="ARBA00023002"/>
    </source>
</evidence>
<feature type="active site" description="Proton donor" evidence="8">
    <location>
        <position position="188"/>
    </location>
</feature>
<comment type="function">
    <text evidence="7">Catalyzes the oxidative decarboxylation of 6-phosphogluconate to ribulose 5-phosphate and CO(2), with concomitant reduction of NADP to NADPH.</text>
</comment>
<dbReference type="FunFam" id="1.10.1040.10:FF:000032">
    <property type="entry name" value="6-phosphogluconate dehydrogenase, decarboxylating"/>
    <property type="match status" value="1"/>
</dbReference>
<dbReference type="UniPathway" id="UPA00115">
    <property type="reaction ID" value="UER00410"/>
</dbReference>
<accession>A0A1M4VS20</accession>
<dbReference type="InterPro" id="IPR006114">
    <property type="entry name" value="6PGDH_C"/>
</dbReference>
<reference evidence="14" key="1">
    <citation type="submission" date="2016-11" db="EMBL/GenBank/DDBJ databases">
        <authorList>
            <person name="Varghese N."/>
            <person name="Submissions S."/>
        </authorList>
    </citation>
    <scope>NUCLEOTIDE SEQUENCE [LARGE SCALE GENOMIC DNA]</scope>
    <source>
        <strain evidence="14">DSM 18761</strain>
    </source>
</reference>
<evidence type="ECO:0000256" key="9">
    <source>
        <dbReference type="PIRSR" id="PIRSR000109-2"/>
    </source>
</evidence>
<dbReference type="InterPro" id="IPR006183">
    <property type="entry name" value="Pgluconate_DH"/>
</dbReference>
<keyword evidence="14" id="KW-1185">Reference proteome</keyword>
<dbReference type="InterPro" id="IPR008927">
    <property type="entry name" value="6-PGluconate_DH-like_C_sf"/>
</dbReference>
<comment type="catalytic activity">
    <reaction evidence="7 11">
        <text>6-phospho-D-gluconate + NADP(+) = D-ribulose 5-phosphate + CO2 + NADPH</text>
        <dbReference type="Rhea" id="RHEA:10116"/>
        <dbReference type="ChEBI" id="CHEBI:16526"/>
        <dbReference type="ChEBI" id="CHEBI:57783"/>
        <dbReference type="ChEBI" id="CHEBI:58121"/>
        <dbReference type="ChEBI" id="CHEBI:58349"/>
        <dbReference type="ChEBI" id="CHEBI:58759"/>
        <dbReference type="EC" id="1.1.1.44"/>
    </reaction>
</comment>
<dbReference type="SMART" id="SM01350">
    <property type="entry name" value="6PGD"/>
    <property type="match status" value="1"/>
</dbReference>
<feature type="active site" description="Proton acceptor" evidence="8">
    <location>
        <position position="181"/>
    </location>
</feature>
<evidence type="ECO:0000256" key="10">
    <source>
        <dbReference type="PIRSR" id="PIRSR000109-3"/>
    </source>
</evidence>
<name>A0A1M4VS20_9THEO</name>
<dbReference type="NCBIfam" id="NF006765">
    <property type="entry name" value="PRK09287.1"/>
    <property type="match status" value="1"/>
</dbReference>
<comment type="subunit">
    <text evidence="2 7">Homodimer.</text>
</comment>
<feature type="binding site" description="in other chain" evidence="9">
    <location>
        <begin position="184"/>
        <end position="185"/>
    </location>
    <ligand>
        <name>substrate</name>
        <note>ligand shared between dimeric partners</note>
    </ligand>
</feature>
<dbReference type="AlphaFoldDB" id="A0A1M4VS20"/>
<dbReference type="InterPro" id="IPR006184">
    <property type="entry name" value="6PGdom_BS"/>
</dbReference>
<evidence type="ECO:0000256" key="8">
    <source>
        <dbReference type="PIRSR" id="PIRSR000109-1"/>
    </source>
</evidence>
<dbReference type="InterPro" id="IPR006115">
    <property type="entry name" value="6PGDH_NADP-bd"/>
</dbReference>
<evidence type="ECO:0000259" key="12">
    <source>
        <dbReference type="SMART" id="SM01350"/>
    </source>
</evidence>
<dbReference type="EMBL" id="FQUR01000009">
    <property type="protein sequence ID" value="SHE71728.1"/>
    <property type="molecule type" value="Genomic_DNA"/>
</dbReference>
<dbReference type="SUPFAM" id="SSF48179">
    <property type="entry name" value="6-phosphogluconate dehydrogenase C-terminal domain-like"/>
    <property type="match status" value="1"/>
</dbReference>
<feature type="binding site" description="in other chain" evidence="9">
    <location>
        <position position="189"/>
    </location>
    <ligand>
        <name>substrate</name>
        <note>ligand shared between dimeric partners</note>
    </ligand>
</feature>
<gene>
    <name evidence="13" type="ORF">SAMN02745195_00974</name>
</gene>